<evidence type="ECO:0008006" key="3">
    <source>
        <dbReference type="Google" id="ProtNLM"/>
    </source>
</evidence>
<name>A0A0F9UVQ6_9ZZZZ</name>
<dbReference type="SUPFAM" id="SSF52833">
    <property type="entry name" value="Thioredoxin-like"/>
    <property type="match status" value="1"/>
</dbReference>
<feature type="transmembrane region" description="Helical" evidence="1">
    <location>
        <begin position="6"/>
        <end position="24"/>
    </location>
</feature>
<dbReference type="PANTHER" id="PTHR34573:SF1">
    <property type="entry name" value="VITAMIN K EPOXIDE REDUCTASE DOMAIN-CONTAINING PROTEIN"/>
    <property type="match status" value="1"/>
</dbReference>
<sequence>MKISKSIFISGIIVAIILLAIFAFNRTDNEPGKYDAFAKCLSDNEIKMYGAYWCPYCNDQKEIFGNSWKYINYIECSLPNQAGQKLICQQNNVKAYPTWEFQDGQKIEGKLSLEQLSQYGDCELK</sequence>
<keyword evidence="1" id="KW-0812">Transmembrane</keyword>
<keyword evidence="1" id="KW-0472">Membrane</keyword>
<dbReference type="PANTHER" id="PTHR34573">
    <property type="entry name" value="VKC DOMAIN-CONTAINING PROTEIN"/>
    <property type="match status" value="1"/>
</dbReference>
<evidence type="ECO:0000256" key="1">
    <source>
        <dbReference type="SAM" id="Phobius"/>
    </source>
</evidence>
<dbReference type="AlphaFoldDB" id="A0A0F9UVQ6"/>
<organism evidence="2">
    <name type="scientific">marine sediment metagenome</name>
    <dbReference type="NCBI Taxonomy" id="412755"/>
    <lineage>
        <taxon>unclassified sequences</taxon>
        <taxon>metagenomes</taxon>
        <taxon>ecological metagenomes</taxon>
    </lineage>
</organism>
<dbReference type="InterPro" id="IPR036249">
    <property type="entry name" value="Thioredoxin-like_sf"/>
</dbReference>
<comment type="caution">
    <text evidence="2">The sequence shown here is derived from an EMBL/GenBank/DDBJ whole genome shotgun (WGS) entry which is preliminary data.</text>
</comment>
<protein>
    <recommendedName>
        <fullName evidence="3">Thioredoxin domain-containing protein</fullName>
    </recommendedName>
</protein>
<keyword evidence="1" id="KW-1133">Transmembrane helix</keyword>
<gene>
    <name evidence="2" type="ORF">LCGC14_0160980</name>
</gene>
<evidence type="ECO:0000313" key="2">
    <source>
        <dbReference type="EMBL" id="KKN97140.1"/>
    </source>
</evidence>
<reference evidence="2" key="1">
    <citation type="journal article" date="2015" name="Nature">
        <title>Complex archaea that bridge the gap between prokaryotes and eukaryotes.</title>
        <authorList>
            <person name="Spang A."/>
            <person name="Saw J.H."/>
            <person name="Jorgensen S.L."/>
            <person name="Zaremba-Niedzwiedzka K."/>
            <person name="Martijn J."/>
            <person name="Lind A.E."/>
            <person name="van Eijk R."/>
            <person name="Schleper C."/>
            <person name="Guy L."/>
            <person name="Ettema T.J."/>
        </authorList>
    </citation>
    <scope>NUCLEOTIDE SEQUENCE</scope>
</reference>
<dbReference type="EMBL" id="LAZR01000060">
    <property type="protein sequence ID" value="KKN97140.1"/>
    <property type="molecule type" value="Genomic_DNA"/>
</dbReference>
<proteinExistence type="predicted"/>
<accession>A0A0F9UVQ6</accession>
<dbReference type="Gene3D" id="3.40.30.10">
    <property type="entry name" value="Glutaredoxin"/>
    <property type="match status" value="1"/>
</dbReference>